<organism evidence="9 10">
    <name type="scientific">Streptomyces incanus</name>
    <dbReference type="NCBI Taxonomy" id="887453"/>
    <lineage>
        <taxon>Bacteria</taxon>
        <taxon>Bacillati</taxon>
        <taxon>Actinomycetota</taxon>
        <taxon>Actinomycetes</taxon>
        <taxon>Kitasatosporales</taxon>
        <taxon>Streptomycetaceae</taxon>
        <taxon>Streptomyces</taxon>
    </lineage>
</organism>
<keyword evidence="2" id="KW-1003">Cell membrane</keyword>
<feature type="transmembrane region" description="Helical" evidence="7">
    <location>
        <begin position="12"/>
        <end position="34"/>
    </location>
</feature>
<feature type="transmembrane region" description="Helical" evidence="7">
    <location>
        <begin position="54"/>
        <end position="72"/>
    </location>
</feature>
<comment type="caution">
    <text evidence="9">The sequence shown here is derived from an EMBL/GenBank/DDBJ whole genome shotgun (WGS) entry which is preliminary data.</text>
</comment>
<dbReference type="RefSeq" id="WP_381206987.1">
    <property type="nucleotide sequence ID" value="NZ_JBHSPC010000015.1"/>
</dbReference>
<feature type="domain" description="Cardiolipin synthase N-terminal" evidence="8">
    <location>
        <begin position="27"/>
        <end position="73"/>
    </location>
</feature>
<feature type="compositionally biased region" description="Basic and acidic residues" evidence="6">
    <location>
        <begin position="142"/>
        <end position="166"/>
    </location>
</feature>
<keyword evidence="10" id="KW-1185">Reference proteome</keyword>
<keyword evidence="4 7" id="KW-1133">Transmembrane helix</keyword>
<keyword evidence="3 7" id="KW-0812">Transmembrane</keyword>
<protein>
    <submittedName>
        <fullName evidence="9">SHOCT domain-containing protein</fullName>
    </submittedName>
</protein>
<comment type="subcellular location">
    <subcellularLocation>
        <location evidence="1">Cell membrane</location>
        <topology evidence="1">Multi-pass membrane protein</topology>
    </subcellularLocation>
</comment>
<evidence type="ECO:0000313" key="10">
    <source>
        <dbReference type="Proteomes" id="UP001596183"/>
    </source>
</evidence>
<evidence type="ECO:0000313" key="9">
    <source>
        <dbReference type="EMBL" id="MFC5669855.1"/>
    </source>
</evidence>
<sequence>MSAQTYLAYDFPLLGAFWTMLWFFLWIMWFILLFRIITDIFRDDGLSGWAKTGWLVFCIVLPFLGVFVYVIARGKNTGRREVAQTRAQQEEFNAYIRETAAGGRPSSSVDELAELSEIHDHGAITDEEFCRAKELVLTGHGPAERSDSTARSPVAEHPHTTERDAG</sequence>
<name>A0ABW0XGV8_9ACTN</name>
<evidence type="ECO:0000259" key="8">
    <source>
        <dbReference type="Pfam" id="PF13396"/>
    </source>
</evidence>
<evidence type="ECO:0000256" key="1">
    <source>
        <dbReference type="ARBA" id="ARBA00004651"/>
    </source>
</evidence>
<gene>
    <name evidence="9" type="ORF">ACFP2V_06930</name>
</gene>
<evidence type="ECO:0000256" key="5">
    <source>
        <dbReference type="ARBA" id="ARBA00023136"/>
    </source>
</evidence>
<evidence type="ECO:0000256" key="3">
    <source>
        <dbReference type="ARBA" id="ARBA00022692"/>
    </source>
</evidence>
<feature type="region of interest" description="Disordered" evidence="6">
    <location>
        <begin position="140"/>
        <end position="166"/>
    </location>
</feature>
<evidence type="ECO:0000256" key="7">
    <source>
        <dbReference type="SAM" id="Phobius"/>
    </source>
</evidence>
<evidence type="ECO:0000256" key="4">
    <source>
        <dbReference type="ARBA" id="ARBA00022989"/>
    </source>
</evidence>
<evidence type="ECO:0000256" key="2">
    <source>
        <dbReference type="ARBA" id="ARBA00022475"/>
    </source>
</evidence>
<evidence type="ECO:0000256" key="6">
    <source>
        <dbReference type="SAM" id="MobiDB-lite"/>
    </source>
</evidence>
<proteinExistence type="predicted"/>
<dbReference type="EMBL" id="JBHSPC010000015">
    <property type="protein sequence ID" value="MFC5669855.1"/>
    <property type="molecule type" value="Genomic_DNA"/>
</dbReference>
<accession>A0ABW0XGV8</accession>
<keyword evidence="5 7" id="KW-0472">Membrane</keyword>
<reference evidence="10" key="1">
    <citation type="journal article" date="2019" name="Int. J. Syst. Evol. Microbiol.">
        <title>The Global Catalogue of Microorganisms (GCM) 10K type strain sequencing project: providing services to taxonomists for standard genome sequencing and annotation.</title>
        <authorList>
            <consortium name="The Broad Institute Genomics Platform"/>
            <consortium name="The Broad Institute Genome Sequencing Center for Infectious Disease"/>
            <person name="Wu L."/>
            <person name="Ma J."/>
        </authorList>
    </citation>
    <scope>NUCLEOTIDE SEQUENCE [LARGE SCALE GENOMIC DNA]</scope>
    <source>
        <strain evidence="10">JCM 13852</strain>
    </source>
</reference>
<dbReference type="InterPro" id="IPR027379">
    <property type="entry name" value="CLS_N"/>
</dbReference>
<dbReference type="Proteomes" id="UP001596183">
    <property type="component" value="Unassembled WGS sequence"/>
</dbReference>
<dbReference type="Pfam" id="PF13396">
    <property type="entry name" value="PLDc_N"/>
    <property type="match status" value="1"/>
</dbReference>